<evidence type="ECO:0000313" key="12">
    <source>
        <dbReference type="Proteomes" id="UP000007796"/>
    </source>
</evidence>
<dbReference type="InterPro" id="IPR048866">
    <property type="entry name" value="ORC5_lid"/>
</dbReference>
<dbReference type="AlphaFoldDB" id="F0XTF1"/>
<dbReference type="InterPro" id="IPR041664">
    <property type="entry name" value="AAA_16"/>
</dbReference>
<proteinExistence type="inferred from homology"/>
<evidence type="ECO:0000256" key="2">
    <source>
        <dbReference type="ARBA" id="ARBA00006269"/>
    </source>
</evidence>
<name>F0XTF1_GROCL</name>
<dbReference type="GeneID" id="25977927"/>
<evidence type="ECO:0000259" key="8">
    <source>
        <dbReference type="Pfam" id="PF13191"/>
    </source>
</evidence>
<evidence type="ECO:0000259" key="10">
    <source>
        <dbReference type="Pfam" id="PF21639"/>
    </source>
</evidence>
<accession>F0XTF1</accession>
<gene>
    <name evidence="11" type="ORF">CMQ_4689</name>
</gene>
<dbReference type="SUPFAM" id="SSF52540">
    <property type="entry name" value="P-loop containing nucleoside triphosphate hydrolases"/>
    <property type="match status" value="1"/>
</dbReference>
<dbReference type="InParanoid" id="F0XTF1"/>
<keyword evidence="3" id="KW-0235">DNA replication</keyword>
<evidence type="ECO:0000256" key="4">
    <source>
        <dbReference type="ARBA" id="ARBA00022741"/>
    </source>
</evidence>
<evidence type="ECO:0000256" key="7">
    <source>
        <dbReference type="SAM" id="MobiDB-lite"/>
    </source>
</evidence>
<dbReference type="InterPro" id="IPR020796">
    <property type="entry name" value="ORC5"/>
</dbReference>
<comment type="subcellular location">
    <subcellularLocation>
        <location evidence="1">Nucleus</location>
    </subcellularLocation>
</comment>
<sequence length="526" mass="57178">MRGTTKNGVKSPFSIFQTYWLARVYLDPAAVVEDDVAEGDEHREQPVENMAGRGAPDGSSCADLVQTYPCREQQIRTLATLLDPAAAPCGNIVVHGTEATGKSVVTAAVLRQLAAAGRRGEGASDDGDDGDEVRHRRIGYAVVHATECVTSRHLFERTVARTAEALRWQAPVARRCETLAQLAVELSKMLRYADYPAGWRFVLVLDAIDRQREAPATLLAGLARLSEMIPRLTTVFIVTFPAPSLLRASFVPHVHFHNYTKPEFVELLGRTPPPPLANASPQDTADLWLRFCGAVHDALTRTAGRTLPAFSEACAALWPRFSAPVAAGTHGAREFSKLLIAARIHFQDESIVDPGLVPSTRDLSSLLPTTAKLFLLCAYLASHNSAKHDLTLFSTFNHGRKRRRGGGFAGSRQGPRTKHRKIARKLLGAHAFGLERMLAIFAAVRSEWTRAPPLAAAGRNSAAAIVDGDVGMAIATLASLRLLLRVGGAGNDPMDRAGKWRVNVGWEVVRSLGRSMGIEMEDWLVD</sequence>
<dbReference type="Gene3D" id="3.40.50.300">
    <property type="entry name" value="P-loop containing nucleotide triphosphate hydrolases"/>
    <property type="match status" value="1"/>
</dbReference>
<dbReference type="FunCoup" id="F0XTF1">
    <property type="interactions" value="747"/>
</dbReference>
<dbReference type="eggNOG" id="KOG2543">
    <property type="taxonomic scope" value="Eukaryota"/>
</dbReference>
<evidence type="ECO:0000259" key="9">
    <source>
        <dbReference type="Pfam" id="PF14630"/>
    </source>
</evidence>
<feature type="region of interest" description="Disordered" evidence="7">
    <location>
        <begin position="37"/>
        <end position="58"/>
    </location>
</feature>
<dbReference type="Pfam" id="PF21639">
    <property type="entry name" value="ORC5_lid"/>
    <property type="match status" value="1"/>
</dbReference>
<dbReference type="GO" id="GO:0005664">
    <property type="term" value="C:nuclear origin of replication recognition complex"/>
    <property type="evidence" value="ECO:0007669"/>
    <property type="project" value="TreeGrafter"/>
</dbReference>
<keyword evidence="5" id="KW-0067">ATP-binding</keyword>
<evidence type="ECO:0000256" key="1">
    <source>
        <dbReference type="ARBA" id="ARBA00004123"/>
    </source>
</evidence>
<dbReference type="GO" id="GO:0003688">
    <property type="term" value="F:DNA replication origin binding"/>
    <property type="evidence" value="ECO:0007669"/>
    <property type="project" value="TreeGrafter"/>
</dbReference>
<dbReference type="Proteomes" id="UP000007796">
    <property type="component" value="Unassembled WGS sequence"/>
</dbReference>
<dbReference type="EMBL" id="GL630006">
    <property type="protein sequence ID" value="EFW98837.1"/>
    <property type="molecule type" value="Genomic_DNA"/>
</dbReference>
<feature type="domain" description="Orc1-like AAA ATPase" evidence="8">
    <location>
        <begin position="69"/>
        <end position="232"/>
    </location>
</feature>
<comment type="similarity">
    <text evidence="2">Belongs to the ORC5 family.</text>
</comment>
<dbReference type="PANTHER" id="PTHR12705">
    <property type="entry name" value="ORIGIN RECOGNITION COMPLEX SUBUNIT 5"/>
    <property type="match status" value="1"/>
</dbReference>
<protein>
    <submittedName>
        <fullName evidence="11">Origin recognition complex subunit</fullName>
    </submittedName>
</protein>
<dbReference type="HOGENOM" id="CLU_028223_2_0_1"/>
<dbReference type="Pfam" id="PF13191">
    <property type="entry name" value="AAA_16"/>
    <property type="match status" value="1"/>
</dbReference>
<evidence type="ECO:0000256" key="3">
    <source>
        <dbReference type="ARBA" id="ARBA00022705"/>
    </source>
</evidence>
<feature type="domain" description="Origin recognition complex subunit 5 C-terminal" evidence="9">
    <location>
        <begin position="367"/>
        <end position="524"/>
    </location>
</feature>
<keyword evidence="4" id="KW-0547">Nucleotide-binding</keyword>
<dbReference type="GO" id="GO:0006270">
    <property type="term" value="P:DNA replication initiation"/>
    <property type="evidence" value="ECO:0007669"/>
    <property type="project" value="TreeGrafter"/>
</dbReference>
<dbReference type="PANTHER" id="PTHR12705:SF0">
    <property type="entry name" value="ORIGIN RECOGNITION COMPLEX SUBUNIT 5"/>
    <property type="match status" value="1"/>
</dbReference>
<feature type="domain" description="ORC5 lid" evidence="10">
    <location>
        <begin position="288"/>
        <end position="347"/>
    </location>
</feature>
<dbReference type="InterPro" id="IPR047088">
    <property type="entry name" value="ORC5_C"/>
</dbReference>
<dbReference type="RefSeq" id="XP_014168320.1">
    <property type="nucleotide sequence ID" value="XM_014312845.1"/>
</dbReference>
<evidence type="ECO:0000313" key="11">
    <source>
        <dbReference type="EMBL" id="EFW98837.1"/>
    </source>
</evidence>
<evidence type="ECO:0000256" key="6">
    <source>
        <dbReference type="ARBA" id="ARBA00023242"/>
    </source>
</evidence>
<dbReference type="STRING" id="655863.F0XTF1"/>
<evidence type="ECO:0000256" key="5">
    <source>
        <dbReference type="ARBA" id="ARBA00022840"/>
    </source>
</evidence>
<keyword evidence="12" id="KW-1185">Reference proteome</keyword>
<dbReference type="Pfam" id="PF14630">
    <property type="entry name" value="ORC5_C"/>
    <property type="match status" value="1"/>
</dbReference>
<reference evidence="11 12" key="1">
    <citation type="journal article" date="2011" name="Proc. Natl. Acad. Sci. U.S.A.">
        <title>Genome and transcriptome analyses of the mountain pine beetle-fungal symbiont Grosmannia clavigera, a lodgepole pine pathogen.</title>
        <authorList>
            <person name="DiGuistini S."/>
            <person name="Wang Y."/>
            <person name="Liao N.Y."/>
            <person name="Taylor G."/>
            <person name="Tanguay P."/>
            <person name="Feau N."/>
            <person name="Henrissat B."/>
            <person name="Chan S.K."/>
            <person name="Hesse-Orce U."/>
            <person name="Alamouti S.M."/>
            <person name="Tsui C.K.M."/>
            <person name="Docking R.T."/>
            <person name="Levasseur A."/>
            <person name="Haridas S."/>
            <person name="Robertson G."/>
            <person name="Birol I."/>
            <person name="Holt R.A."/>
            <person name="Marra M.A."/>
            <person name="Hamelin R.C."/>
            <person name="Hirst M."/>
            <person name="Jones S.J.M."/>
            <person name="Bohlmann J."/>
            <person name="Breuil C."/>
        </authorList>
    </citation>
    <scope>NUCLEOTIDE SEQUENCE [LARGE SCALE GENOMIC DNA]</scope>
    <source>
        <strain evidence="12">kw1407 / UAMH 11150</strain>
    </source>
</reference>
<organism evidence="12">
    <name type="scientific">Grosmannia clavigera (strain kw1407 / UAMH 11150)</name>
    <name type="common">Blue stain fungus</name>
    <name type="synonym">Graphiocladiella clavigera</name>
    <dbReference type="NCBI Taxonomy" id="655863"/>
    <lineage>
        <taxon>Eukaryota</taxon>
        <taxon>Fungi</taxon>
        <taxon>Dikarya</taxon>
        <taxon>Ascomycota</taxon>
        <taxon>Pezizomycotina</taxon>
        <taxon>Sordariomycetes</taxon>
        <taxon>Sordariomycetidae</taxon>
        <taxon>Ophiostomatales</taxon>
        <taxon>Ophiostomataceae</taxon>
        <taxon>Leptographium</taxon>
    </lineage>
</organism>
<keyword evidence="6" id="KW-0539">Nucleus</keyword>
<dbReference type="OrthoDB" id="365981at2759"/>
<dbReference type="InterPro" id="IPR027417">
    <property type="entry name" value="P-loop_NTPase"/>
</dbReference>